<dbReference type="Proteomes" id="UP000708208">
    <property type="component" value="Unassembled WGS sequence"/>
</dbReference>
<feature type="compositionally biased region" description="Polar residues" evidence="2">
    <location>
        <begin position="1"/>
        <end position="11"/>
    </location>
</feature>
<dbReference type="AlphaFoldDB" id="A0A8J2K695"/>
<comment type="caution">
    <text evidence="3">The sequence shown here is derived from an EMBL/GenBank/DDBJ whole genome shotgun (WGS) entry which is preliminary data.</text>
</comment>
<gene>
    <name evidence="3" type="ORF">AFUS01_LOCUS17671</name>
</gene>
<dbReference type="EMBL" id="CAJVCH010170592">
    <property type="protein sequence ID" value="CAG7728926.1"/>
    <property type="molecule type" value="Genomic_DNA"/>
</dbReference>
<feature type="compositionally biased region" description="Polar residues" evidence="2">
    <location>
        <begin position="244"/>
        <end position="266"/>
    </location>
</feature>
<evidence type="ECO:0000313" key="4">
    <source>
        <dbReference type="Proteomes" id="UP000708208"/>
    </source>
</evidence>
<organism evidence="3 4">
    <name type="scientific">Allacma fusca</name>
    <dbReference type="NCBI Taxonomy" id="39272"/>
    <lineage>
        <taxon>Eukaryota</taxon>
        <taxon>Metazoa</taxon>
        <taxon>Ecdysozoa</taxon>
        <taxon>Arthropoda</taxon>
        <taxon>Hexapoda</taxon>
        <taxon>Collembola</taxon>
        <taxon>Symphypleona</taxon>
        <taxon>Sminthuridae</taxon>
        <taxon>Allacma</taxon>
    </lineage>
</organism>
<keyword evidence="4" id="KW-1185">Reference proteome</keyword>
<feature type="region of interest" description="Disordered" evidence="2">
    <location>
        <begin position="230"/>
        <end position="314"/>
    </location>
</feature>
<evidence type="ECO:0000256" key="1">
    <source>
        <dbReference type="SAM" id="Coils"/>
    </source>
</evidence>
<feature type="compositionally biased region" description="Polar residues" evidence="2">
    <location>
        <begin position="38"/>
        <end position="47"/>
    </location>
</feature>
<protein>
    <submittedName>
        <fullName evidence="3">Uncharacterized protein</fullName>
    </submittedName>
</protein>
<feature type="compositionally biased region" description="Polar residues" evidence="2">
    <location>
        <begin position="274"/>
        <end position="301"/>
    </location>
</feature>
<evidence type="ECO:0000256" key="2">
    <source>
        <dbReference type="SAM" id="MobiDB-lite"/>
    </source>
</evidence>
<feature type="coiled-coil region" evidence="1">
    <location>
        <begin position="318"/>
        <end position="349"/>
    </location>
</feature>
<sequence>MFSSRNQSHTMSAVRPASTLGAMSSKHSRNETRKTRKGSSNSSTLQKRLSEGCRWTYNRIKNYGQLDFPDATDHLFLLKLKIDSAELLQYDYQKNGLNNPNNEWRIKVDAFGTDLKSQTFKFDSEGKYSPKRKQGILIRIRSDLVKFSNFLSENTLRIKVESIYNEGLVHTGEILIKLSQFMETLITGVADKWRRISRDIKLDDTMEKGINPELKLSVLLSLCNEGQCFNSEDDDSPPDCTGGSIESTNLSSDNNGSKVSLQSSKENVPVARSAASSIQEEVSASPNRNRILMSQTLNASRTRPRRKQKNPRISVGRLTLLSNDLEDRKREIESLKELHEKEMSALTTEHLQVCNELEILKTKIPTDENKNNIQNENFQKIDVGIQTETEPVALNYLNNKEEKSIGDNRRKIDDAQLSVKETILDNLIEEYNAKLSSLNIRTEALKIRDTRNVTRFGNSVKTHRERIAKKQEIKRLIESTNILDVIKLELCDALKLDIRFLEAQSSEFKDDLLRKKLEKEIQNKKDLLATVQN</sequence>
<evidence type="ECO:0000313" key="3">
    <source>
        <dbReference type="EMBL" id="CAG7728926.1"/>
    </source>
</evidence>
<reference evidence="3" key="1">
    <citation type="submission" date="2021-06" db="EMBL/GenBank/DDBJ databases">
        <authorList>
            <person name="Hodson N. C."/>
            <person name="Mongue J. A."/>
            <person name="Jaron S. K."/>
        </authorList>
    </citation>
    <scope>NUCLEOTIDE SEQUENCE</scope>
</reference>
<accession>A0A8J2K695</accession>
<name>A0A8J2K695_9HEXA</name>
<proteinExistence type="predicted"/>
<feature type="region of interest" description="Disordered" evidence="2">
    <location>
        <begin position="1"/>
        <end position="47"/>
    </location>
</feature>
<keyword evidence="1" id="KW-0175">Coiled coil</keyword>